<dbReference type="GO" id="GO:0061522">
    <property type="term" value="F:1,4-dihydroxy-2-naphthoyl-CoA thioesterase activity"/>
    <property type="evidence" value="ECO:0007669"/>
    <property type="project" value="UniProtKB-EC"/>
</dbReference>
<evidence type="ECO:0000256" key="2">
    <source>
        <dbReference type="ARBA" id="ARBA00022801"/>
    </source>
</evidence>
<dbReference type="Gene3D" id="3.10.129.10">
    <property type="entry name" value="Hotdog Thioesterase"/>
    <property type="match status" value="1"/>
</dbReference>
<dbReference type="SUPFAM" id="SSF54637">
    <property type="entry name" value="Thioesterase/thiol ester dehydrase-isomerase"/>
    <property type="match status" value="1"/>
</dbReference>
<dbReference type="Proteomes" id="UP000465622">
    <property type="component" value="Chromosome"/>
</dbReference>
<dbReference type="RefSeq" id="WP_036440072.1">
    <property type="nucleotide sequence ID" value="NZ_AP022567.1"/>
</dbReference>
<evidence type="ECO:0000313" key="4">
    <source>
        <dbReference type="EMBL" id="BDY32084.1"/>
    </source>
</evidence>
<dbReference type="InterPro" id="IPR029069">
    <property type="entry name" value="HotDog_dom_sf"/>
</dbReference>
<keyword evidence="5" id="KW-1185">Reference proteome</keyword>
<dbReference type="InterPro" id="IPR050563">
    <property type="entry name" value="4-hydroxybenzoyl-CoA_TE"/>
</dbReference>
<dbReference type="PANTHER" id="PTHR31793">
    <property type="entry name" value="4-HYDROXYBENZOYL-COA THIOESTERASE FAMILY MEMBER"/>
    <property type="match status" value="1"/>
</dbReference>
<dbReference type="Pfam" id="PF13279">
    <property type="entry name" value="4HBT_2"/>
    <property type="match status" value="1"/>
</dbReference>
<dbReference type="PANTHER" id="PTHR31793:SF27">
    <property type="entry name" value="NOVEL THIOESTERASE SUPERFAMILY DOMAIN AND SAPOSIN A-TYPE DOMAIN CONTAINING PROTEIN (0610012H03RIK)"/>
    <property type="match status" value="1"/>
</dbReference>
<organism evidence="4 6">
    <name type="scientific">Mycolicibacterium mageritense</name>
    <name type="common">Mycobacterium mageritense</name>
    <dbReference type="NCBI Taxonomy" id="53462"/>
    <lineage>
        <taxon>Bacteria</taxon>
        <taxon>Bacillati</taxon>
        <taxon>Actinomycetota</taxon>
        <taxon>Actinomycetes</taxon>
        <taxon>Mycobacteriales</taxon>
        <taxon>Mycobacteriaceae</taxon>
        <taxon>Mycolicibacterium</taxon>
    </lineage>
</organism>
<evidence type="ECO:0000313" key="5">
    <source>
        <dbReference type="Proteomes" id="UP000465622"/>
    </source>
</evidence>
<dbReference type="CDD" id="cd00586">
    <property type="entry name" value="4HBT"/>
    <property type="match status" value="1"/>
</dbReference>
<reference evidence="4" key="3">
    <citation type="submission" date="2023-03" db="EMBL/GenBank/DDBJ databases">
        <title>Draft genome sequence of a Mycolicibacterium mageritense strain H4_3_1 isolated from a hybrid biological-inorganic system reactor.</title>
        <authorList>
            <person name="Feng X."/>
            <person name="Kazama D."/>
            <person name="Sato K."/>
            <person name="Kobayashi H."/>
        </authorList>
    </citation>
    <scope>NUCLEOTIDE SEQUENCE</scope>
    <source>
        <strain evidence="4">H4_3_1</strain>
    </source>
</reference>
<dbReference type="EMBL" id="AP022567">
    <property type="protein sequence ID" value="BBX37282.1"/>
    <property type="molecule type" value="Genomic_DNA"/>
</dbReference>
<evidence type="ECO:0000313" key="6">
    <source>
        <dbReference type="Proteomes" id="UP001241092"/>
    </source>
</evidence>
<accession>A0AAI8TZW2</accession>
<reference evidence="3 5" key="1">
    <citation type="journal article" date="2019" name="Emerg. Microbes Infect.">
        <title>Comprehensive subspecies identification of 175 nontuberculous mycobacteria species based on 7547 genomic profiles.</title>
        <authorList>
            <person name="Matsumoto Y."/>
            <person name="Kinjo T."/>
            <person name="Motooka D."/>
            <person name="Nabeya D."/>
            <person name="Jung N."/>
            <person name="Uechi K."/>
            <person name="Horii T."/>
            <person name="Iida T."/>
            <person name="Fujita J."/>
            <person name="Nakamura S."/>
        </authorList>
    </citation>
    <scope>NUCLEOTIDE SEQUENCE [LARGE SCALE GENOMIC DNA]</scope>
    <source>
        <strain evidence="3 5">JCM 12375</strain>
    </source>
</reference>
<reference evidence="3" key="2">
    <citation type="submission" date="2020-02" db="EMBL/GenBank/DDBJ databases">
        <authorList>
            <person name="Matsumoto Y."/>
            <person name="Motooka D."/>
            <person name="Nakamura S."/>
        </authorList>
    </citation>
    <scope>NUCLEOTIDE SEQUENCE</scope>
    <source>
        <strain evidence="3">JCM 12375</strain>
    </source>
</reference>
<evidence type="ECO:0000313" key="3">
    <source>
        <dbReference type="EMBL" id="BBX37282.1"/>
    </source>
</evidence>
<comment type="similarity">
    <text evidence="1">Belongs to the 4-hydroxybenzoyl-CoA thioesterase family.</text>
</comment>
<gene>
    <name evidence="4" type="ORF">hbim_06046</name>
    <name evidence="3" type="ORF">MMAGJ_65640</name>
</gene>
<dbReference type="EC" id="3.1.2.28" evidence="4"/>
<dbReference type="AlphaFoldDB" id="A0AAI8TZW2"/>
<dbReference type="Proteomes" id="UP001241092">
    <property type="component" value="Chromosome"/>
</dbReference>
<evidence type="ECO:0000256" key="1">
    <source>
        <dbReference type="ARBA" id="ARBA00005953"/>
    </source>
</evidence>
<sequence length="139" mass="15331">MTGFSFPIVPRYAEIDQQGVVFNGHYLTWFDEAMTGLFDHLDVSYPGLIGSGFDLQVVHSEIDYVSPVRWRDAVRVAVDCRHLGTTSFSLGFTVLAAGQAAPEREAIRGRNVYVVVSTEDWGKRPIPEKLRAALSSVAG</sequence>
<name>A0AAI8TZW2_MYCME</name>
<proteinExistence type="inferred from homology"/>
<keyword evidence="2 4" id="KW-0378">Hydrolase</keyword>
<dbReference type="GO" id="GO:0047617">
    <property type="term" value="F:fatty acyl-CoA hydrolase activity"/>
    <property type="evidence" value="ECO:0007669"/>
    <property type="project" value="TreeGrafter"/>
</dbReference>
<dbReference type="EMBL" id="AP027452">
    <property type="protein sequence ID" value="BDY32084.1"/>
    <property type="molecule type" value="Genomic_DNA"/>
</dbReference>
<protein>
    <submittedName>
        <fullName evidence="4">1,4-dihydroxy-2-naphthoyl-CoA hydrolase</fullName>
        <ecNumber evidence="4">3.1.2.28</ecNumber>
    </submittedName>
    <submittedName>
        <fullName evidence="3">4-hydroxybenzoyl-CoA thioesterase</fullName>
    </submittedName>
</protein>